<dbReference type="AlphaFoldDB" id="A0A3G9IJI8"/>
<proteinExistence type="predicted"/>
<feature type="transmembrane region" description="Helical" evidence="1">
    <location>
        <begin position="101"/>
        <end position="126"/>
    </location>
</feature>
<sequence>MNSDRALRHEPKRHGIGQGWIWIRTGFDIFNKGMGASVAMIVLWFVVGIVLDQLPAGGLISQLLYMVWGAGWVAVARRGHHGEALQFGDFFAGFRHRLTPLMLGGLMVLGLIMGILMICVFLLHQWGLTGLLSADPGSLALTPEQAQGFLVCALVGLALFVPVLMAITFAPALILFHQVGVWQAARLSFKGCLRNMWPFLWWGLLGAVLIFFGALLMLVGLLVVLPAINYSIYAAYHDIYLEDQEAEEGETPVKAFGFEA</sequence>
<dbReference type="Proteomes" id="UP000886934">
    <property type="component" value="Unassembled WGS sequence"/>
</dbReference>
<organism evidence="4 7">
    <name type="scientific">Aeromonas caviae</name>
    <name type="common">Aeromonas punctata</name>
    <dbReference type="NCBI Taxonomy" id="648"/>
    <lineage>
        <taxon>Bacteria</taxon>
        <taxon>Pseudomonadati</taxon>
        <taxon>Pseudomonadota</taxon>
        <taxon>Gammaproteobacteria</taxon>
        <taxon>Aeromonadales</taxon>
        <taxon>Aeromonadaceae</taxon>
        <taxon>Aeromonas</taxon>
    </lineage>
</organism>
<keyword evidence="8" id="KW-1185">Reference proteome</keyword>
<protein>
    <submittedName>
        <fullName evidence="5">BPSS1780 family membrane protein</fullName>
    </submittedName>
</protein>
<reference evidence="4" key="1">
    <citation type="submission" date="2021-07" db="EMBL/GenBank/DDBJ databases">
        <title>Draft genome sequence of carbapenem-resistant Aeromonas spp. in Japan.</title>
        <authorList>
            <person name="Maehana S."/>
            <person name="Suzuki M."/>
            <person name="Kitasato H."/>
        </authorList>
    </citation>
    <scope>NUCLEOTIDE SEQUENCE</scope>
    <source>
        <strain evidence="2">KAM343</strain>
        <strain evidence="3">KAM348</strain>
        <strain evidence="4">KAM351</strain>
    </source>
</reference>
<evidence type="ECO:0000313" key="5">
    <source>
        <dbReference type="EMBL" id="MEA9438073.1"/>
    </source>
</evidence>
<keyword evidence="1" id="KW-0812">Transmembrane</keyword>
<dbReference type="EMBL" id="BPNL01000005">
    <property type="protein sequence ID" value="GJA53219.1"/>
    <property type="molecule type" value="Genomic_DNA"/>
</dbReference>
<dbReference type="Proteomes" id="UP000887009">
    <property type="component" value="Unassembled WGS sequence"/>
</dbReference>
<feature type="transmembrane region" description="Helical" evidence="1">
    <location>
        <begin position="146"/>
        <end position="176"/>
    </location>
</feature>
<reference evidence="6" key="2">
    <citation type="submission" date="2023-04" db="EMBL/GenBank/DDBJ databases">
        <title>Whole Genome Sequence of Multi-drug resistant Aeromonas caviae as a gut pathogen in newborn.</title>
        <authorList>
            <person name="Jadhav S.V."/>
            <person name="Saroj S.D."/>
            <person name="Saha U.B."/>
            <person name="Sen S."/>
            <person name="Kher A."/>
        </authorList>
    </citation>
    <scope>NUCLEOTIDE SEQUENCE</scope>
    <source>
        <strain evidence="6">SVJ23</strain>
    </source>
</reference>
<accession>A0A3G9IJI8</accession>
<dbReference type="EMBL" id="BPNN01000014">
    <property type="protein sequence ID" value="GJA62715.1"/>
    <property type="molecule type" value="Genomic_DNA"/>
</dbReference>
<dbReference type="Proteomes" id="UP000886939">
    <property type="component" value="Unassembled WGS sequence"/>
</dbReference>
<evidence type="ECO:0000313" key="2">
    <source>
        <dbReference type="EMBL" id="GJA42728.1"/>
    </source>
</evidence>
<evidence type="ECO:0000256" key="1">
    <source>
        <dbReference type="SAM" id="Phobius"/>
    </source>
</evidence>
<dbReference type="EMBL" id="JAYGOJ010000163">
    <property type="protein sequence ID" value="MEA9438073.1"/>
    <property type="molecule type" value="Genomic_DNA"/>
</dbReference>
<evidence type="ECO:0000313" key="7">
    <source>
        <dbReference type="Proteomes" id="UP000886934"/>
    </source>
</evidence>
<dbReference type="EMBL" id="BPNI01000098">
    <property type="protein sequence ID" value="GJA42728.1"/>
    <property type="molecule type" value="Genomic_DNA"/>
</dbReference>
<dbReference type="Proteomes" id="UP001163285">
    <property type="component" value="Chromosome"/>
</dbReference>
<feature type="transmembrane region" description="Helical" evidence="1">
    <location>
        <begin position="63"/>
        <end position="80"/>
    </location>
</feature>
<evidence type="ECO:0000313" key="3">
    <source>
        <dbReference type="EMBL" id="GJA53219.1"/>
    </source>
</evidence>
<feature type="transmembrane region" description="Helical" evidence="1">
    <location>
        <begin position="197"/>
        <end position="228"/>
    </location>
</feature>
<feature type="transmembrane region" description="Helical" evidence="1">
    <location>
        <begin position="33"/>
        <end position="51"/>
    </location>
</feature>
<gene>
    <name evidence="2" type="ORF">KAM343_35240</name>
    <name evidence="3" type="ORF">KAM348_06420</name>
    <name evidence="4" type="ORF">KAM351_13260</name>
    <name evidence="6" type="ORF">OJY61_00660</name>
    <name evidence="5" type="ORF">VCX44_20265</name>
</gene>
<evidence type="ECO:0000313" key="8">
    <source>
        <dbReference type="Proteomes" id="UP001304847"/>
    </source>
</evidence>
<dbReference type="Proteomes" id="UP001304847">
    <property type="component" value="Unassembled WGS sequence"/>
</dbReference>
<keyword evidence="1" id="KW-0472">Membrane</keyword>
<evidence type="ECO:0000313" key="4">
    <source>
        <dbReference type="EMBL" id="GJA62715.1"/>
    </source>
</evidence>
<dbReference type="KEGG" id="acav:VI35_05330"/>
<dbReference type="RefSeq" id="WP_045525644.1">
    <property type="nucleotide sequence ID" value="NZ_AP019195.1"/>
</dbReference>
<dbReference type="InterPro" id="IPR047798">
    <property type="entry name" value="BPSS1780-like"/>
</dbReference>
<reference evidence="5 8" key="3">
    <citation type="submission" date="2023-12" db="EMBL/GenBank/DDBJ databases">
        <title>Characterization of antibiotic resistance in Aeromonas spp. in hospital effluent.</title>
        <authorList>
            <person name="Negoseki B.R.S."/>
            <person name="Krul D."/>
            <person name="Siqueira A.C."/>
            <person name="Almeida M."/>
            <person name="Mesa D."/>
            <person name="Conte D."/>
            <person name="Dalla-Costa L.M."/>
        </authorList>
    </citation>
    <scope>NUCLEOTIDE SEQUENCE [LARGE SCALE GENOMIC DNA]</scope>
    <source>
        <strain evidence="5 8">36v</strain>
    </source>
</reference>
<dbReference type="NCBIfam" id="NF041043">
    <property type="entry name" value="BPSS1780_fam"/>
    <property type="match status" value="1"/>
</dbReference>
<dbReference type="EMBL" id="CP110176">
    <property type="protein sequence ID" value="UZC86503.1"/>
    <property type="molecule type" value="Genomic_DNA"/>
</dbReference>
<name>A0A3G9IJI8_AERCA</name>
<evidence type="ECO:0000313" key="6">
    <source>
        <dbReference type="EMBL" id="UZC86503.1"/>
    </source>
</evidence>
<keyword evidence="1" id="KW-1133">Transmembrane helix</keyword>